<dbReference type="InterPro" id="IPR000873">
    <property type="entry name" value="AMP-dep_synth/lig_dom"/>
</dbReference>
<dbReference type="InterPro" id="IPR009081">
    <property type="entry name" value="PP-bd_ACP"/>
</dbReference>
<gene>
    <name evidence="3" type="ORF">JE024_37005</name>
</gene>
<dbReference type="PANTHER" id="PTHR43767:SF1">
    <property type="entry name" value="NONRIBOSOMAL PEPTIDE SYNTHASE PES1 (EUROFUNG)-RELATED"/>
    <property type="match status" value="1"/>
</dbReference>
<dbReference type="Proteomes" id="UP000664109">
    <property type="component" value="Unassembled WGS sequence"/>
</dbReference>
<evidence type="ECO:0000256" key="1">
    <source>
        <dbReference type="SAM" id="MobiDB-lite"/>
    </source>
</evidence>
<dbReference type="PROSITE" id="PS50075">
    <property type="entry name" value="CARRIER"/>
    <property type="match status" value="1"/>
</dbReference>
<dbReference type="InterPro" id="IPR025110">
    <property type="entry name" value="AMP-bd_C"/>
</dbReference>
<feature type="domain" description="Carrier" evidence="2">
    <location>
        <begin position="504"/>
        <end position="579"/>
    </location>
</feature>
<dbReference type="InterPro" id="IPR050237">
    <property type="entry name" value="ATP-dep_AMP-bd_enzyme"/>
</dbReference>
<evidence type="ECO:0000313" key="3">
    <source>
        <dbReference type="EMBL" id="MBM9624173.1"/>
    </source>
</evidence>
<dbReference type="InterPro" id="IPR045851">
    <property type="entry name" value="AMP-bd_C_sf"/>
</dbReference>
<dbReference type="Gene3D" id="3.40.50.12780">
    <property type="entry name" value="N-terminal domain of ligase-like"/>
    <property type="match status" value="1"/>
</dbReference>
<dbReference type="InterPro" id="IPR036736">
    <property type="entry name" value="ACP-like_sf"/>
</dbReference>
<proteinExistence type="predicted"/>
<feature type="region of interest" description="Disordered" evidence="1">
    <location>
        <begin position="335"/>
        <end position="354"/>
    </location>
</feature>
<dbReference type="RefSeq" id="WP_205378208.1">
    <property type="nucleotide sequence ID" value="NZ_JAFEJA010000002.1"/>
</dbReference>
<dbReference type="InterPro" id="IPR020845">
    <property type="entry name" value="AMP-binding_CS"/>
</dbReference>
<comment type="caution">
    <text evidence="3">The sequence shown here is derived from an EMBL/GenBank/DDBJ whole genome shotgun (WGS) entry which is preliminary data.</text>
</comment>
<evidence type="ECO:0000313" key="4">
    <source>
        <dbReference type="Proteomes" id="UP000664109"/>
    </source>
</evidence>
<dbReference type="PANTHER" id="PTHR43767">
    <property type="entry name" value="LONG-CHAIN-FATTY-ACID--COA LIGASE"/>
    <property type="match status" value="1"/>
</dbReference>
<dbReference type="Pfam" id="PF13193">
    <property type="entry name" value="AMP-binding_C"/>
    <property type="match status" value="1"/>
</dbReference>
<evidence type="ECO:0000259" key="2">
    <source>
        <dbReference type="PROSITE" id="PS50075"/>
    </source>
</evidence>
<dbReference type="PROSITE" id="PS00455">
    <property type="entry name" value="AMP_BINDING"/>
    <property type="match status" value="1"/>
</dbReference>
<name>A0ABS2V3A3_9ACTN</name>
<dbReference type="Gene3D" id="3.30.300.30">
    <property type="match status" value="1"/>
</dbReference>
<protein>
    <submittedName>
        <fullName evidence="3">AMP-binding protein</fullName>
    </submittedName>
</protein>
<dbReference type="SUPFAM" id="SSF56801">
    <property type="entry name" value="Acetyl-CoA synthetase-like"/>
    <property type="match status" value="1"/>
</dbReference>
<reference evidence="3 4" key="1">
    <citation type="journal article" date="2016" name="Arch. Microbiol.">
        <title>Streptomyces zhihengii sp. nov., isolated from rhizospheric soil of Psammosilene tunicoides.</title>
        <authorList>
            <person name="Huang M.J."/>
            <person name="Fei J.J."/>
            <person name="Salam N."/>
            <person name="Kim C.J."/>
            <person name="Hozzein W.N."/>
            <person name="Xiao M."/>
            <person name="Huang H.Q."/>
            <person name="Li W.J."/>
        </authorList>
    </citation>
    <scope>NUCLEOTIDE SEQUENCE [LARGE SCALE GENOMIC DNA]</scope>
    <source>
        <strain evidence="3 4">YIM T102</strain>
    </source>
</reference>
<dbReference type="CDD" id="cd04433">
    <property type="entry name" value="AFD_class_I"/>
    <property type="match status" value="1"/>
</dbReference>
<organism evidence="3 4">
    <name type="scientific">Streptomyces zhihengii</name>
    <dbReference type="NCBI Taxonomy" id="1818004"/>
    <lineage>
        <taxon>Bacteria</taxon>
        <taxon>Bacillati</taxon>
        <taxon>Actinomycetota</taxon>
        <taxon>Actinomycetes</taxon>
        <taxon>Kitasatosporales</taxon>
        <taxon>Streptomycetaceae</taxon>
        <taxon>Streptomyces</taxon>
    </lineage>
</organism>
<dbReference type="Pfam" id="PF00501">
    <property type="entry name" value="AMP-binding"/>
    <property type="match status" value="1"/>
</dbReference>
<accession>A0ABS2V3A3</accession>
<sequence length="583" mass="61092">MTTSEVLAWWAERFPDRIAHTVIAPDGTESDITYGAWHRASLAVAAGLARQGVTAGSHVGLAFTRGQTQDFAASLVATHRLGAAAVLLPADDDTAARHTIEALTPLQCLVATEHEAPSGRRWPPGLPVLDAGDLRTGPGAHPPAAAPEGTATALVVFTSGTTGTPKGVAIAYADLMARAPRTAAGVDTHPASGSVHLNAFQPSTAAGQWVALAPLLLGVRMITAAELTPASLVGTVRRHGVHEISMVPAMAALLSGIAPEEAAHTGTVERITMGTARCPAPVLERVARLFPQATIRIEYAGTESGFAGTGCTWHPGLAPDAVGRPNAGTRVRITDDLGHPLPPGRTGRVELSPPQGIPQRHYEGDPEATAHTFRGSWVRMADIGHLDDEGCLHLVGRAQDFVNVSGRKVACADVERAVERHPGVREAAAFARPDAMLGEEVAVAVTAGEGADPEEIRRFAARELPAHAAPAHVLLLDDLPRTRNGKIRKELLPALLDGARGPAGSAETVEERLARIVSGALGVPRVDHDRSLLELGATSLQMLRVYFALVEELAADFDVGLLFLGDSLTLIARDIAAATDHRS</sequence>
<dbReference type="InterPro" id="IPR042099">
    <property type="entry name" value="ANL_N_sf"/>
</dbReference>
<dbReference type="Gene3D" id="1.10.1200.10">
    <property type="entry name" value="ACP-like"/>
    <property type="match status" value="1"/>
</dbReference>
<dbReference type="EMBL" id="JAFEJA010000002">
    <property type="protein sequence ID" value="MBM9624173.1"/>
    <property type="molecule type" value="Genomic_DNA"/>
</dbReference>
<dbReference type="SUPFAM" id="SSF47336">
    <property type="entry name" value="ACP-like"/>
    <property type="match status" value="1"/>
</dbReference>
<keyword evidence="4" id="KW-1185">Reference proteome</keyword>